<feature type="region of interest" description="Disordered" evidence="1">
    <location>
        <begin position="433"/>
        <end position="482"/>
    </location>
</feature>
<dbReference type="InterPro" id="IPR003615">
    <property type="entry name" value="HNH_nuc"/>
</dbReference>
<comment type="caution">
    <text evidence="3">The sequence shown here is derived from an EMBL/GenBank/DDBJ whole genome shotgun (WGS) entry which is preliminary data.</text>
</comment>
<protein>
    <recommendedName>
        <fullName evidence="2">HNH nuclease domain-containing protein</fullName>
    </recommendedName>
</protein>
<name>A0A0F0KXH8_9MICO</name>
<evidence type="ECO:0000313" key="4">
    <source>
        <dbReference type="Proteomes" id="UP000033725"/>
    </source>
</evidence>
<evidence type="ECO:0000256" key="1">
    <source>
        <dbReference type="SAM" id="MobiDB-lite"/>
    </source>
</evidence>
<evidence type="ECO:0000259" key="2">
    <source>
        <dbReference type="SMART" id="SM00507"/>
    </source>
</evidence>
<organism evidence="3 4">
    <name type="scientific">Microbacterium oxydans</name>
    <dbReference type="NCBI Taxonomy" id="82380"/>
    <lineage>
        <taxon>Bacteria</taxon>
        <taxon>Bacillati</taxon>
        <taxon>Actinomycetota</taxon>
        <taxon>Actinomycetes</taxon>
        <taxon>Micrococcales</taxon>
        <taxon>Microbacteriaceae</taxon>
        <taxon>Microbacterium</taxon>
    </lineage>
</organism>
<gene>
    <name evidence="3" type="ORF">RN51_00935</name>
</gene>
<evidence type="ECO:0000313" key="3">
    <source>
        <dbReference type="EMBL" id="KJL24785.1"/>
    </source>
</evidence>
<proteinExistence type="predicted"/>
<dbReference type="Gene3D" id="1.10.30.50">
    <property type="match status" value="1"/>
</dbReference>
<dbReference type="SMART" id="SM00507">
    <property type="entry name" value="HNHc"/>
    <property type="match status" value="1"/>
</dbReference>
<dbReference type="Pfam" id="PF02720">
    <property type="entry name" value="DUF222"/>
    <property type="match status" value="1"/>
</dbReference>
<dbReference type="PATRIC" id="fig|82380.10.peg.938"/>
<dbReference type="EMBL" id="JYIV01000019">
    <property type="protein sequence ID" value="KJL24785.1"/>
    <property type="molecule type" value="Genomic_DNA"/>
</dbReference>
<sequence length="482" mass="52779">MNALLDATDTQMALLADLVASLEVAEATLSSMQAARDGMLAMAGRLAVDIARAAEHPDRGDMAIRAVAAEIGAAQHVSDRAVERRMADASWLVERFPAVWQAQGEGRISAAHSRVIVDAGAHLEHAADRQAFADEAVELAEGESPNRLRRLVRRLAERFQERTLTERHLDAREKRRVWVRDLDDGMAELGVQAPAVLVHGIFDRLSQMAHAVKDQSCVAVHDHATDEQATVEQTPVEHTPDARTVDQLRTDLLTDLVLTGTPTGHDTVDGLLGEIQARVEVTVPVMTLMDRDDALRRSLPFMPGSMSPSGGSASPPAELDGVVPIDPATARTLAGQASGWDRVLTHPISGEMLAVDRYRPNAQLRRHLRARDQRCRFPGCGIVARKCDLDHNHAAASGGATCASNLSAFCRRHHMLKHHSPWHVEQRPGGVLEWTSPTGREYIDRPPSQNTVVFSDESPPDERSPDERSPDESPPDTVRPRF</sequence>
<dbReference type="CDD" id="cd00085">
    <property type="entry name" value="HNHc"/>
    <property type="match status" value="1"/>
</dbReference>
<dbReference type="Proteomes" id="UP000033725">
    <property type="component" value="Unassembled WGS sequence"/>
</dbReference>
<dbReference type="OrthoDB" id="3261064at2"/>
<feature type="compositionally biased region" description="Basic and acidic residues" evidence="1">
    <location>
        <begin position="460"/>
        <end position="471"/>
    </location>
</feature>
<dbReference type="AlphaFoldDB" id="A0A0F0KXH8"/>
<dbReference type="RefSeq" id="WP_052674583.1">
    <property type="nucleotide sequence ID" value="NZ_JYIV01000019.1"/>
</dbReference>
<feature type="domain" description="HNH nuclease" evidence="2">
    <location>
        <begin position="363"/>
        <end position="415"/>
    </location>
</feature>
<accession>A0A0F0KXH8</accession>
<reference evidence="3 4" key="1">
    <citation type="submission" date="2015-02" db="EMBL/GenBank/DDBJ databases">
        <title>Draft genome sequences of ten Microbacterium spp. with emphasis on heavy metal contaminated environments.</title>
        <authorList>
            <person name="Corretto E."/>
        </authorList>
    </citation>
    <scope>NUCLEOTIDE SEQUENCE [LARGE SCALE GENOMIC DNA]</scope>
    <source>
        <strain evidence="3 4">BEL163</strain>
    </source>
</reference>
<dbReference type="InterPro" id="IPR003870">
    <property type="entry name" value="DUF222"/>
</dbReference>